<evidence type="ECO:0000313" key="2">
    <source>
        <dbReference type="Proteomes" id="UP000319555"/>
    </source>
</evidence>
<dbReference type="RefSeq" id="WP_142639959.1">
    <property type="nucleotide sequence ID" value="NZ_FXTE01000018.1"/>
</dbReference>
<dbReference type="Proteomes" id="UP000319555">
    <property type="component" value="Unassembled WGS sequence"/>
</dbReference>
<reference evidence="1 2" key="1">
    <citation type="submission" date="2017-05" db="EMBL/GenBank/DDBJ databases">
        <authorList>
            <person name="Varghese N."/>
            <person name="Submissions S."/>
        </authorList>
    </citation>
    <scope>NUCLEOTIDE SEQUENCE [LARGE SCALE GENOMIC DNA]</scope>
    <source>
        <strain evidence="1 2">DSM 28009</strain>
    </source>
</reference>
<name>A0A521F8V6_9RHOB</name>
<dbReference type="AlphaFoldDB" id="A0A521F8V6"/>
<dbReference type="EMBL" id="FXTE01000018">
    <property type="protein sequence ID" value="SMO92597.1"/>
    <property type="molecule type" value="Genomic_DNA"/>
</dbReference>
<evidence type="ECO:0000313" key="1">
    <source>
        <dbReference type="EMBL" id="SMO92597.1"/>
    </source>
</evidence>
<accession>A0A521F8V6</accession>
<sequence length="290" mass="30650">MGIELQRSLAELGARKTVPFAFVCLLFFASCATTNPELLKSELNARPSAQNASPSDYAGEVQFSISNKIPARGKNLPYTFNAGISSVTSTRLGFRGLLDLREIQVQAPALLSGTLEQSCSLNVDFELDDARASGDLIELVGSVDVELYRCRNEESEGTNGRGVRFISTTVGIAAAARANVQDQCVHFDLADVVLQPTGFVGGLVNLIGLTERVEEVVLTKAKEFTEENVICPEMPSELSSLNPVLDAGGTREIGDGGIGVALSGSIDTSAMTMMELLAVMQSRGIVGGAG</sequence>
<dbReference type="PROSITE" id="PS51257">
    <property type="entry name" value="PROKAR_LIPOPROTEIN"/>
    <property type="match status" value="1"/>
</dbReference>
<organism evidence="1 2">
    <name type="scientific">Ruegeria faecimaris</name>
    <dbReference type="NCBI Taxonomy" id="686389"/>
    <lineage>
        <taxon>Bacteria</taxon>
        <taxon>Pseudomonadati</taxon>
        <taxon>Pseudomonadota</taxon>
        <taxon>Alphaproteobacteria</taxon>
        <taxon>Rhodobacterales</taxon>
        <taxon>Roseobacteraceae</taxon>
        <taxon>Ruegeria</taxon>
    </lineage>
</organism>
<dbReference type="OrthoDB" id="7701911at2"/>
<gene>
    <name evidence="1" type="ORF">SAMN06265380_1184</name>
</gene>
<keyword evidence="2" id="KW-1185">Reference proteome</keyword>
<proteinExistence type="predicted"/>
<protein>
    <submittedName>
        <fullName evidence="1">Uncharacterized protein</fullName>
    </submittedName>
</protein>